<dbReference type="PROSITE" id="PS00216">
    <property type="entry name" value="SUGAR_TRANSPORT_1"/>
    <property type="match status" value="1"/>
</dbReference>
<name>A0ABR5A1H3_9BACL</name>
<dbReference type="SUPFAM" id="SSF103473">
    <property type="entry name" value="MFS general substrate transporter"/>
    <property type="match status" value="1"/>
</dbReference>
<dbReference type="EMBL" id="JXAL01000026">
    <property type="protein sequence ID" value="KIL34907.1"/>
    <property type="molecule type" value="Genomic_DNA"/>
</dbReference>
<evidence type="ECO:0000256" key="6">
    <source>
        <dbReference type="ARBA" id="ARBA00044273"/>
    </source>
</evidence>
<proteinExistence type="predicted"/>
<evidence type="ECO:0000256" key="3">
    <source>
        <dbReference type="ARBA" id="ARBA00022692"/>
    </source>
</evidence>
<protein>
    <recommendedName>
        <fullName evidence="6">MFS-type drug efflux transporter P55</fullName>
    </recommendedName>
</protein>
<sequence length="427" mass="46488">MVSIVLSMLVASMDTTIINTTMGYIAKDLGGFELYAWSFASYMIMATVVSPVAGRISDLYGRKKIFAAGILIFLAGSILCGAANTMLQLVVFRTVQGLGAGIMMPFPAIIAGDLFAVENRGKIQALFTGMWGLSAVLAPLLGAALVEYSSWRWIFLINIPICIVSVILLTFYKEVYHPKKSKIDILGALLFAAAISLLLLTTTARTYEFVYAAGGLLALILFYLYERRHPSPVIPLSMLRNPPIAWMIINGFLSCIALFGSSSYIPLFLQEQNYSLFMSGLALLGMSIGWMAVSVPSGKWIVRYGYSRLMIIGNVFLVLSAAMLFLMRHGHGFWYVFAAMGVQGLAFGLTSTVSTIGSQQLVEPHQKGISTSLQLFSRNIGTAMGVTIMGAFLNQAANFYAGIHHLFVYGLIASLIAFGSSLMIRRV</sequence>
<comment type="subcellular location">
    <subcellularLocation>
        <location evidence="1">Cell membrane</location>
        <topology evidence="1">Multi-pass membrane protein</topology>
    </subcellularLocation>
</comment>
<dbReference type="InterPro" id="IPR020846">
    <property type="entry name" value="MFS_dom"/>
</dbReference>
<reference evidence="9 10" key="1">
    <citation type="submission" date="2014-12" db="EMBL/GenBank/DDBJ databases">
        <title>Draft genome sequence of Cohnella kolymensis strain B-2846.</title>
        <authorList>
            <person name="Karlyshev A.V."/>
            <person name="Kudryashova E.B."/>
        </authorList>
    </citation>
    <scope>NUCLEOTIDE SEQUENCE [LARGE SCALE GENOMIC DNA]</scope>
    <source>
        <strain evidence="9 10">VKM B-2846</strain>
    </source>
</reference>
<evidence type="ECO:0000256" key="4">
    <source>
        <dbReference type="ARBA" id="ARBA00022989"/>
    </source>
</evidence>
<evidence type="ECO:0000256" key="2">
    <source>
        <dbReference type="ARBA" id="ARBA00022448"/>
    </source>
</evidence>
<dbReference type="PANTHER" id="PTHR23501">
    <property type="entry name" value="MAJOR FACILITATOR SUPERFAMILY"/>
    <property type="match status" value="1"/>
</dbReference>
<feature type="transmembrane region" description="Helical" evidence="7">
    <location>
        <begin position="209"/>
        <end position="225"/>
    </location>
</feature>
<feature type="transmembrane region" description="Helical" evidence="7">
    <location>
        <begin position="65"/>
        <end position="91"/>
    </location>
</feature>
<feature type="transmembrane region" description="Helical" evidence="7">
    <location>
        <begin position="305"/>
        <end position="327"/>
    </location>
</feature>
<feature type="transmembrane region" description="Helical" evidence="7">
    <location>
        <begin position="34"/>
        <end position="53"/>
    </location>
</feature>
<feature type="transmembrane region" description="Helical" evidence="7">
    <location>
        <begin position="399"/>
        <end position="424"/>
    </location>
</feature>
<keyword evidence="10" id="KW-1185">Reference proteome</keyword>
<dbReference type="Proteomes" id="UP000054526">
    <property type="component" value="Unassembled WGS sequence"/>
</dbReference>
<dbReference type="RefSeq" id="WP_041066254.1">
    <property type="nucleotide sequence ID" value="NZ_JXAL01000026.1"/>
</dbReference>
<feature type="transmembrane region" description="Helical" evidence="7">
    <location>
        <begin position="333"/>
        <end position="354"/>
    </location>
</feature>
<keyword evidence="4 7" id="KW-1133">Transmembrane helix</keyword>
<dbReference type="Gene3D" id="1.20.1720.10">
    <property type="entry name" value="Multidrug resistance protein D"/>
    <property type="match status" value="1"/>
</dbReference>
<feature type="transmembrane region" description="Helical" evidence="7">
    <location>
        <begin position="274"/>
        <end position="293"/>
    </location>
</feature>
<evidence type="ECO:0000313" key="9">
    <source>
        <dbReference type="EMBL" id="KIL34907.1"/>
    </source>
</evidence>
<dbReference type="InterPro" id="IPR036259">
    <property type="entry name" value="MFS_trans_sf"/>
</dbReference>
<feature type="transmembrane region" description="Helical" evidence="7">
    <location>
        <begin position="375"/>
        <end position="393"/>
    </location>
</feature>
<evidence type="ECO:0000256" key="7">
    <source>
        <dbReference type="SAM" id="Phobius"/>
    </source>
</evidence>
<feature type="transmembrane region" description="Helical" evidence="7">
    <location>
        <begin position="151"/>
        <end position="171"/>
    </location>
</feature>
<dbReference type="Pfam" id="PF07690">
    <property type="entry name" value="MFS_1"/>
    <property type="match status" value="1"/>
</dbReference>
<feature type="transmembrane region" description="Helical" evidence="7">
    <location>
        <begin position="183"/>
        <end position="203"/>
    </location>
</feature>
<feature type="transmembrane region" description="Helical" evidence="7">
    <location>
        <begin position="123"/>
        <end position="145"/>
    </location>
</feature>
<gene>
    <name evidence="9" type="ORF">SD71_17240</name>
</gene>
<comment type="caution">
    <text evidence="9">The sequence shown here is derived from an EMBL/GenBank/DDBJ whole genome shotgun (WGS) entry which is preliminary data.</text>
</comment>
<dbReference type="PROSITE" id="PS50850">
    <property type="entry name" value="MFS"/>
    <property type="match status" value="1"/>
</dbReference>
<dbReference type="PANTHER" id="PTHR23501:SF191">
    <property type="entry name" value="VACUOLAR BASIC AMINO ACID TRANSPORTER 4"/>
    <property type="match status" value="1"/>
</dbReference>
<evidence type="ECO:0000259" key="8">
    <source>
        <dbReference type="PROSITE" id="PS50850"/>
    </source>
</evidence>
<dbReference type="InterPro" id="IPR011701">
    <property type="entry name" value="MFS"/>
</dbReference>
<evidence type="ECO:0000313" key="10">
    <source>
        <dbReference type="Proteomes" id="UP000054526"/>
    </source>
</evidence>
<organism evidence="9 10">
    <name type="scientific">Cohnella kolymensis</name>
    <dbReference type="NCBI Taxonomy" id="1590652"/>
    <lineage>
        <taxon>Bacteria</taxon>
        <taxon>Bacillati</taxon>
        <taxon>Bacillota</taxon>
        <taxon>Bacilli</taxon>
        <taxon>Bacillales</taxon>
        <taxon>Paenibacillaceae</taxon>
        <taxon>Cohnella</taxon>
    </lineage>
</organism>
<keyword evidence="3 7" id="KW-0812">Transmembrane</keyword>
<evidence type="ECO:0000256" key="1">
    <source>
        <dbReference type="ARBA" id="ARBA00004651"/>
    </source>
</evidence>
<dbReference type="InterPro" id="IPR005829">
    <property type="entry name" value="Sugar_transporter_CS"/>
</dbReference>
<feature type="transmembrane region" description="Helical" evidence="7">
    <location>
        <begin position="246"/>
        <end position="268"/>
    </location>
</feature>
<feature type="domain" description="Major facilitator superfamily (MFS) profile" evidence="8">
    <location>
        <begin position="1"/>
        <end position="427"/>
    </location>
</feature>
<feature type="transmembrane region" description="Helical" evidence="7">
    <location>
        <begin position="97"/>
        <end position="116"/>
    </location>
</feature>
<evidence type="ECO:0000256" key="5">
    <source>
        <dbReference type="ARBA" id="ARBA00023136"/>
    </source>
</evidence>
<accession>A0ABR5A1H3</accession>
<keyword evidence="2" id="KW-0813">Transport</keyword>
<dbReference type="Gene3D" id="1.20.1250.20">
    <property type="entry name" value="MFS general substrate transporter like domains"/>
    <property type="match status" value="1"/>
</dbReference>
<keyword evidence="5 7" id="KW-0472">Membrane</keyword>